<dbReference type="Proteomes" id="UP001320420">
    <property type="component" value="Unassembled WGS sequence"/>
</dbReference>
<sequence length="82" mass="9341">MENNSKRQKTGRQLWGQFDFSILRGNMRCCPGSLAKFGVDERAHPFEAACVLKPQVIFADYGEGRTSFVRTFQYDGEGYPMP</sequence>
<dbReference type="EMBL" id="JAKJXP020000035">
    <property type="protein sequence ID" value="KAK7752688.1"/>
    <property type="molecule type" value="Genomic_DNA"/>
</dbReference>
<name>A0AAN9YNL0_9PEZI</name>
<evidence type="ECO:0000313" key="2">
    <source>
        <dbReference type="Proteomes" id="UP001320420"/>
    </source>
</evidence>
<accession>A0AAN9YNL0</accession>
<gene>
    <name evidence="1" type="ORF">SLS62_005239</name>
</gene>
<reference evidence="1 2" key="1">
    <citation type="submission" date="2024-02" db="EMBL/GenBank/DDBJ databases">
        <title>De novo assembly and annotation of 12 fungi associated with fruit tree decline syndrome in Ontario, Canada.</title>
        <authorList>
            <person name="Sulman M."/>
            <person name="Ellouze W."/>
            <person name="Ilyukhin E."/>
        </authorList>
    </citation>
    <scope>NUCLEOTIDE SEQUENCE [LARGE SCALE GENOMIC DNA]</scope>
    <source>
        <strain evidence="1 2">M11/M66-122</strain>
    </source>
</reference>
<comment type="caution">
    <text evidence="1">The sequence shown here is derived from an EMBL/GenBank/DDBJ whole genome shotgun (WGS) entry which is preliminary data.</text>
</comment>
<protein>
    <submittedName>
        <fullName evidence="1">Uncharacterized protein</fullName>
    </submittedName>
</protein>
<proteinExistence type="predicted"/>
<organism evidence="1 2">
    <name type="scientific">Diatrype stigma</name>
    <dbReference type="NCBI Taxonomy" id="117547"/>
    <lineage>
        <taxon>Eukaryota</taxon>
        <taxon>Fungi</taxon>
        <taxon>Dikarya</taxon>
        <taxon>Ascomycota</taxon>
        <taxon>Pezizomycotina</taxon>
        <taxon>Sordariomycetes</taxon>
        <taxon>Xylariomycetidae</taxon>
        <taxon>Xylariales</taxon>
        <taxon>Diatrypaceae</taxon>
        <taxon>Diatrype</taxon>
    </lineage>
</organism>
<dbReference type="AlphaFoldDB" id="A0AAN9YNL0"/>
<evidence type="ECO:0000313" key="1">
    <source>
        <dbReference type="EMBL" id="KAK7752688.1"/>
    </source>
</evidence>
<keyword evidence="2" id="KW-1185">Reference proteome</keyword>